<keyword evidence="5" id="KW-0472">Membrane</keyword>
<keyword evidence="5" id="KW-0812">Transmembrane</keyword>
<keyword evidence="1 6" id="KW-0732">Signal</keyword>
<feature type="chain" id="PRO_5044628959" evidence="6">
    <location>
        <begin position="19"/>
        <end position="581"/>
    </location>
</feature>
<sequence>MKVSSLGLAASLLATVLGDLLFHESLTFKEYDEAVALGYTVKTVTDAEWAALTTADFAKYEAVVIADPSCGDVSQIKFFEDSKAAWSPAITGNIILIGTDPTFHFARPGAQTLIDNSIKFAAAGKSTSGATQTGLYFALSCYYQSVDSAKVDALTVLGDFTVRGNLACYNDAHLEAHSDAMSTLDDAALSDWSCSVHEAFSSYPSVGKFGFQALAIADGILGVGSQHFGDDHDGLPYIISRGATPSKCGDGIWDPELGEECDDGNTVNGDGCSLSCKCESGKALGNGHCAPLNGTTSSSSTFVPSSTGTIPTSSESPVYSNSSSSIVHPSSSYSSGVHSSSSSGSYPSYSPPTYPSSTPPAYTAPHHTPPAYSTSYAPPAYITPSCPTGPKIIGVEIIIEVTITEICKTLNPTSTVTETSTVPCATKERPIYDVEESGLPCYACAMKSASLSCPSGEFVTVSTTACSACSTYVPPVLYTEESCSGYTITETDVIVPYATYSYPLREYPSEVPHSHQPKTTEYSTVSVGYPANTSLTPYVPTGAYTPQPSSSIVLFEGAAANVGVTVSAVVGAVVLALAVVL</sequence>
<dbReference type="NCBIfam" id="TIGR02232">
    <property type="entry name" value="myxo_disulf_rpt"/>
    <property type="match status" value="1"/>
</dbReference>
<dbReference type="AlphaFoldDB" id="A0A6A6YAR5"/>
<dbReference type="OrthoDB" id="291007at2759"/>
<keyword evidence="3" id="KW-1015">Disulfide bond</keyword>
<organism evidence="7">
    <name type="scientific">Mytilinidion resinicola</name>
    <dbReference type="NCBI Taxonomy" id="574789"/>
    <lineage>
        <taxon>Eukaryota</taxon>
        <taxon>Fungi</taxon>
        <taxon>Dikarya</taxon>
        <taxon>Ascomycota</taxon>
        <taxon>Pezizomycotina</taxon>
        <taxon>Dothideomycetes</taxon>
        <taxon>Pleosporomycetidae</taxon>
        <taxon>Mytilinidiales</taxon>
        <taxon>Mytilinidiaceae</taxon>
        <taxon>Mytilinidion</taxon>
    </lineage>
</organism>
<dbReference type="Pfam" id="PF13948">
    <property type="entry name" value="DUF4215"/>
    <property type="match status" value="1"/>
</dbReference>
<evidence type="ECO:0000256" key="1">
    <source>
        <dbReference type="ARBA" id="ARBA00022729"/>
    </source>
</evidence>
<evidence type="ECO:0000256" key="2">
    <source>
        <dbReference type="ARBA" id="ARBA00022737"/>
    </source>
</evidence>
<evidence type="ECO:0000313" key="7">
    <source>
        <dbReference type="EMBL" id="KAF2805593.1"/>
    </source>
</evidence>
<dbReference type="RefSeq" id="XP_033572557.1">
    <property type="nucleotide sequence ID" value="XM_033728380.1"/>
</dbReference>
<proteinExistence type="predicted"/>
<keyword evidence="5" id="KW-1133">Transmembrane helix</keyword>
<protein>
    <submittedName>
        <fullName evidence="7 9">Uncharacterized protein</fullName>
    </submittedName>
</protein>
<feature type="compositionally biased region" description="Pro residues" evidence="4">
    <location>
        <begin position="349"/>
        <end position="358"/>
    </location>
</feature>
<evidence type="ECO:0000256" key="3">
    <source>
        <dbReference type="ARBA" id="ARBA00023157"/>
    </source>
</evidence>
<name>A0A6A6YAR5_9PEZI</name>
<feature type="transmembrane region" description="Helical" evidence="5">
    <location>
        <begin position="558"/>
        <end position="580"/>
    </location>
</feature>
<dbReference type="Proteomes" id="UP000504636">
    <property type="component" value="Unplaced"/>
</dbReference>
<accession>A0A6A6YAR5</accession>
<dbReference type="EMBL" id="MU003709">
    <property type="protein sequence ID" value="KAF2805593.1"/>
    <property type="molecule type" value="Genomic_DNA"/>
</dbReference>
<evidence type="ECO:0000313" key="9">
    <source>
        <dbReference type="RefSeq" id="XP_033572557.1"/>
    </source>
</evidence>
<keyword evidence="8" id="KW-1185">Reference proteome</keyword>
<reference evidence="7 9" key="1">
    <citation type="journal article" date="2020" name="Stud. Mycol.">
        <title>101 Dothideomycetes genomes: a test case for predicting lifestyles and emergence of pathogens.</title>
        <authorList>
            <person name="Haridas S."/>
            <person name="Albert R."/>
            <person name="Binder M."/>
            <person name="Bloem J."/>
            <person name="Labutti K."/>
            <person name="Salamov A."/>
            <person name="Andreopoulos B."/>
            <person name="Baker S."/>
            <person name="Barry K."/>
            <person name="Bills G."/>
            <person name="Bluhm B."/>
            <person name="Cannon C."/>
            <person name="Castanera R."/>
            <person name="Culley D."/>
            <person name="Daum C."/>
            <person name="Ezra D."/>
            <person name="Gonzalez J."/>
            <person name="Henrissat B."/>
            <person name="Kuo A."/>
            <person name="Liang C."/>
            <person name="Lipzen A."/>
            <person name="Lutzoni F."/>
            <person name="Magnuson J."/>
            <person name="Mondo S."/>
            <person name="Nolan M."/>
            <person name="Ohm R."/>
            <person name="Pangilinan J."/>
            <person name="Park H.-J."/>
            <person name="Ramirez L."/>
            <person name="Alfaro M."/>
            <person name="Sun H."/>
            <person name="Tritt A."/>
            <person name="Yoshinaga Y."/>
            <person name="Zwiers L.-H."/>
            <person name="Turgeon B."/>
            <person name="Goodwin S."/>
            <person name="Spatafora J."/>
            <person name="Crous P."/>
            <person name="Grigoriev I."/>
        </authorList>
    </citation>
    <scope>NUCLEOTIDE SEQUENCE</scope>
    <source>
        <strain evidence="7 9">CBS 304.34</strain>
    </source>
</reference>
<dbReference type="InterPro" id="IPR011936">
    <property type="entry name" value="Myxo_disulph_rpt"/>
</dbReference>
<dbReference type="GeneID" id="54469273"/>
<feature type="region of interest" description="Disordered" evidence="4">
    <location>
        <begin position="297"/>
        <end position="366"/>
    </location>
</feature>
<evidence type="ECO:0000313" key="8">
    <source>
        <dbReference type="Proteomes" id="UP000504636"/>
    </source>
</evidence>
<evidence type="ECO:0000256" key="5">
    <source>
        <dbReference type="SAM" id="Phobius"/>
    </source>
</evidence>
<gene>
    <name evidence="7 9" type="ORF">BDZ99DRAFT_574498</name>
</gene>
<reference evidence="9" key="3">
    <citation type="submission" date="2025-04" db="UniProtKB">
        <authorList>
            <consortium name="RefSeq"/>
        </authorList>
    </citation>
    <scope>IDENTIFICATION</scope>
    <source>
        <strain evidence="9">CBS 304.34</strain>
    </source>
</reference>
<feature type="compositionally biased region" description="Low complexity" evidence="4">
    <location>
        <begin position="297"/>
        <end position="348"/>
    </location>
</feature>
<keyword evidence="2" id="KW-0677">Repeat</keyword>
<evidence type="ECO:0000256" key="6">
    <source>
        <dbReference type="SAM" id="SignalP"/>
    </source>
</evidence>
<reference evidence="9" key="2">
    <citation type="submission" date="2020-04" db="EMBL/GenBank/DDBJ databases">
        <authorList>
            <consortium name="NCBI Genome Project"/>
        </authorList>
    </citation>
    <scope>NUCLEOTIDE SEQUENCE</scope>
    <source>
        <strain evidence="9">CBS 304.34</strain>
    </source>
</reference>
<evidence type="ECO:0000256" key="4">
    <source>
        <dbReference type="SAM" id="MobiDB-lite"/>
    </source>
</evidence>
<feature type="signal peptide" evidence="6">
    <location>
        <begin position="1"/>
        <end position="18"/>
    </location>
</feature>